<dbReference type="PROSITE" id="PS51547">
    <property type="entry name" value="C2_PI3K"/>
    <property type="match status" value="1"/>
</dbReference>
<comment type="similarity">
    <text evidence="8 9">Belongs to the PI3/PI4-kinase family.</text>
</comment>
<evidence type="ECO:0000256" key="6">
    <source>
        <dbReference type="ARBA" id="ARBA00022840"/>
    </source>
</evidence>
<dbReference type="EMBL" id="HBIC01037751">
    <property type="protein sequence ID" value="CAE0290460.1"/>
    <property type="molecule type" value="Transcribed_RNA"/>
</dbReference>
<sequence>MDQPQQQNVSQAFKEYKWYNSSSLSMDVQVGISRLELPADIKVSAPEVPQDLYFTAHVVCNQMPMHESPVCSFFSNADDGRNCLVWDYVMTFPLKARDLSADAILVLTAWTPEGRIFGGTTMNFFDELGSLKRGKQKLMFYFGTVGDSNSIRTLNTTPGENYNHFAKWDYRFKLEKDLETYGTSLSTTNRTRNDAKNEWLDRLTFAQIQACLDGRGAPEDNNAEAKYVQAWGRSPEELELENYCFLVVDLPLLQYPVLHEEKQYPTVAPHIPPNSQMEMLSSLISEETDAVIEFSLVGRPFNASFLTIVADWDMDQDNLAEDQNRRLCQHSRRGAVDATAKPNRGEKERIDKLISAVSNHMTTEDIDLLYQFRYSLTENKRALIKFMYSVNWDEESEVAEVPTLLALWNKNAPIDVADALKLLSKERCFEHAFVREYAVSILRSASDDELLTFLLQLVQALRYEPSPTASAGQAVSPGAVSAPVVDFALESSMVGINHLDINARLSEAVGPADLPPRVGVATVAVAELVLPSTRNSLSPLANFLIDRACSSPTVANYLYWYLKVETEDEQAGALFQSVFDAFTGQLSTSGAEGKMLYDRLYALDDYISKISTCQRDAREQGRRKEGKEQCLRQLLDERQLKILPNGLDWVPMPLDPSIQLMGLIPNTAAMFASAVYPCVIEFVDYRDHQLNTATAAGSVSTKGAPAPRKTLTHKIMFKSGDDLRQDQLIMQMIALMDRLLKKVNLDLKLLTYGILAVSQKDGIMEFCRNSMPISAVLKNFNNSISDYLRHHNHEKGAPGEIAPVALDTFIKSCAGYCVITYILGIGDRHLDNIMINTSGQMFHIDFGFIFGQDPKPMPPPFRFIRAMADAMGGEEGENYARFKTFCCQSYNWLRKSANLILNLLSLMGDAGIQDISKRSDLPKVLMKVEEKFRLDLTDEQAEQYFLGLINEALYSLAPRLMEVAHKFAVAMR</sequence>
<dbReference type="Pfam" id="PF00613">
    <property type="entry name" value="PI3Ka"/>
    <property type="match status" value="1"/>
</dbReference>
<name>A0A7S3HBK6_9STRA</name>
<dbReference type="FunFam" id="3.30.1010.10:FF:000016">
    <property type="entry name" value="Phosphatidylinositol 3-kinase catalytic subunit type 3"/>
    <property type="match status" value="1"/>
</dbReference>
<dbReference type="GO" id="GO:0005768">
    <property type="term" value="C:endosome"/>
    <property type="evidence" value="ECO:0007669"/>
    <property type="project" value="TreeGrafter"/>
</dbReference>
<dbReference type="SMART" id="SM00145">
    <property type="entry name" value="PI3Ka"/>
    <property type="match status" value="1"/>
</dbReference>
<evidence type="ECO:0000256" key="5">
    <source>
        <dbReference type="ARBA" id="ARBA00022777"/>
    </source>
</evidence>
<dbReference type="SMART" id="SM00146">
    <property type="entry name" value="PI3Kc"/>
    <property type="match status" value="1"/>
</dbReference>
<dbReference type="GO" id="GO:0000407">
    <property type="term" value="C:phagophore assembly site"/>
    <property type="evidence" value="ECO:0007669"/>
    <property type="project" value="TreeGrafter"/>
</dbReference>
<dbReference type="GO" id="GO:0034271">
    <property type="term" value="C:phosphatidylinositol 3-kinase complex, class III, type I"/>
    <property type="evidence" value="ECO:0007669"/>
    <property type="project" value="TreeGrafter"/>
</dbReference>
<keyword evidence="6 8" id="KW-0067">ATP-binding</keyword>
<dbReference type="GO" id="GO:0006897">
    <property type="term" value="P:endocytosis"/>
    <property type="evidence" value="ECO:0007669"/>
    <property type="project" value="TreeGrafter"/>
</dbReference>
<dbReference type="InterPro" id="IPR057756">
    <property type="entry name" value="PI3-kinase_type3/VPS34_cat"/>
</dbReference>
<proteinExistence type="inferred from homology"/>
<evidence type="ECO:0000256" key="8">
    <source>
        <dbReference type="PIRNR" id="PIRNR000587"/>
    </source>
</evidence>
<dbReference type="FunFam" id="1.10.1070.11:FF:000002">
    <property type="entry name" value="Phosphatidylinositol 3-kinase catalytic subunit type 3"/>
    <property type="match status" value="1"/>
</dbReference>
<evidence type="ECO:0000256" key="7">
    <source>
        <dbReference type="ARBA" id="ARBA00023136"/>
    </source>
</evidence>
<dbReference type="PANTHER" id="PTHR10048:SF7">
    <property type="entry name" value="PHOSPHATIDYLINOSITOL 3-KINASE CATALYTIC SUBUNIT TYPE 3"/>
    <property type="match status" value="1"/>
</dbReference>
<keyword evidence="5 8" id="KW-0418">Kinase</keyword>
<dbReference type="PIRSF" id="PIRSF000587">
    <property type="entry name" value="PI3K_Vps34"/>
    <property type="match status" value="1"/>
</dbReference>
<dbReference type="InterPro" id="IPR011009">
    <property type="entry name" value="Kinase-like_dom_sf"/>
</dbReference>
<accession>A0A7S3HBK6</accession>
<dbReference type="InterPro" id="IPR015433">
    <property type="entry name" value="PI3/4_kinase"/>
</dbReference>
<dbReference type="InterPro" id="IPR016024">
    <property type="entry name" value="ARM-type_fold"/>
</dbReference>
<dbReference type="Gene3D" id="1.10.1070.11">
    <property type="entry name" value="Phosphatidylinositol 3-/4-kinase, catalytic domain"/>
    <property type="match status" value="1"/>
</dbReference>
<keyword evidence="4 8" id="KW-0547">Nucleotide-binding</keyword>
<dbReference type="InterPro" id="IPR002420">
    <property type="entry name" value="PI3K-type_C2_dom"/>
</dbReference>
<dbReference type="GO" id="GO:0005777">
    <property type="term" value="C:peroxisome"/>
    <property type="evidence" value="ECO:0007669"/>
    <property type="project" value="TreeGrafter"/>
</dbReference>
<evidence type="ECO:0000259" key="10">
    <source>
        <dbReference type="PROSITE" id="PS50290"/>
    </source>
</evidence>
<dbReference type="InterPro" id="IPR036940">
    <property type="entry name" value="PI3/4_kinase_cat_sf"/>
</dbReference>
<keyword evidence="3 8" id="KW-0808">Transferase</keyword>
<evidence type="ECO:0000259" key="12">
    <source>
        <dbReference type="PROSITE" id="PS51547"/>
    </source>
</evidence>
<dbReference type="SUPFAM" id="SSF48371">
    <property type="entry name" value="ARM repeat"/>
    <property type="match status" value="1"/>
</dbReference>
<evidence type="ECO:0000256" key="9">
    <source>
        <dbReference type="PROSITE-ProRule" id="PRU00880"/>
    </source>
</evidence>
<dbReference type="GO" id="GO:0000045">
    <property type="term" value="P:autophagosome assembly"/>
    <property type="evidence" value="ECO:0007669"/>
    <property type="project" value="TreeGrafter"/>
</dbReference>
<gene>
    <name evidence="13" type="ORF">SELO1098_LOCUS19305</name>
</gene>
<feature type="domain" description="PI3K/PI4K catalytic" evidence="10">
    <location>
        <begin position="692"/>
        <end position="957"/>
    </location>
</feature>
<evidence type="ECO:0000256" key="4">
    <source>
        <dbReference type="ARBA" id="ARBA00022741"/>
    </source>
</evidence>
<comment type="subcellular location">
    <subcellularLocation>
        <location evidence="1">Endomembrane system</location>
        <topology evidence="1">Peripheral membrane protein</topology>
    </subcellularLocation>
</comment>
<keyword evidence="7" id="KW-0472">Membrane</keyword>
<dbReference type="InterPro" id="IPR001263">
    <property type="entry name" value="PI3K_accessory_dom"/>
</dbReference>
<evidence type="ECO:0000313" key="13">
    <source>
        <dbReference type="EMBL" id="CAE0290460.1"/>
    </source>
</evidence>
<dbReference type="Pfam" id="PF00454">
    <property type="entry name" value="PI3_PI4_kinase"/>
    <property type="match status" value="1"/>
</dbReference>
<dbReference type="GO" id="GO:0048015">
    <property type="term" value="P:phosphatidylinositol-mediated signaling"/>
    <property type="evidence" value="ECO:0007669"/>
    <property type="project" value="TreeGrafter"/>
</dbReference>
<dbReference type="EC" id="2.7.1.137" evidence="2"/>
<protein>
    <recommendedName>
        <fullName evidence="2">phosphatidylinositol 3-kinase</fullName>
        <ecNumber evidence="2">2.7.1.137</ecNumber>
    </recommendedName>
</protein>
<dbReference type="PROSITE" id="PS51545">
    <property type="entry name" value="PIK_HELICAL"/>
    <property type="match status" value="1"/>
</dbReference>
<dbReference type="PROSITE" id="PS50290">
    <property type="entry name" value="PI3_4_KINASE_3"/>
    <property type="match status" value="1"/>
</dbReference>
<dbReference type="PANTHER" id="PTHR10048">
    <property type="entry name" value="PHOSPHATIDYLINOSITOL KINASE"/>
    <property type="match status" value="1"/>
</dbReference>
<dbReference type="InterPro" id="IPR042236">
    <property type="entry name" value="PI3K_accessory_sf"/>
</dbReference>
<reference evidence="13" key="1">
    <citation type="submission" date="2021-01" db="EMBL/GenBank/DDBJ databases">
        <authorList>
            <person name="Corre E."/>
            <person name="Pelletier E."/>
            <person name="Niang G."/>
            <person name="Scheremetjew M."/>
            <person name="Finn R."/>
            <person name="Kale V."/>
            <person name="Holt S."/>
            <person name="Cochrane G."/>
            <person name="Meng A."/>
            <person name="Brown T."/>
            <person name="Cohen L."/>
        </authorList>
    </citation>
    <scope>NUCLEOTIDE SEQUENCE</scope>
    <source>
        <strain evidence="13">CCAP 955/1</strain>
    </source>
</reference>
<evidence type="ECO:0000256" key="3">
    <source>
        <dbReference type="ARBA" id="ARBA00022679"/>
    </source>
</evidence>
<dbReference type="Gene3D" id="2.60.40.150">
    <property type="entry name" value="C2 domain"/>
    <property type="match status" value="1"/>
</dbReference>
<dbReference type="GO" id="GO:0034272">
    <property type="term" value="C:phosphatidylinositol 3-kinase complex, class III, type II"/>
    <property type="evidence" value="ECO:0007669"/>
    <property type="project" value="TreeGrafter"/>
</dbReference>
<dbReference type="AlphaFoldDB" id="A0A7S3HBK6"/>
<feature type="domain" description="C2 PI3K-type" evidence="12">
    <location>
        <begin position="21"/>
        <end position="182"/>
    </location>
</feature>
<dbReference type="InterPro" id="IPR008290">
    <property type="entry name" value="PI3K_Vps34"/>
</dbReference>
<organism evidence="13">
    <name type="scientific">Spumella elongata</name>
    <dbReference type="NCBI Taxonomy" id="89044"/>
    <lineage>
        <taxon>Eukaryota</taxon>
        <taxon>Sar</taxon>
        <taxon>Stramenopiles</taxon>
        <taxon>Ochrophyta</taxon>
        <taxon>Chrysophyceae</taxon>
        <taxon>Chromulinales</taxon>
        <taxon>Chromulinaceae</taxon>
        <taxon>Spumella</taxon>
    </lineage>
</organism>
<dbReference type="SUPFAM" id="SSF49562">
    <property type="entry name" value="C2 domain (Calcium/lipid-binding domain, CaLB)"/>
    <property type="match status" value="1"/>
</dbReference>
<dbReference type="GO" id="GO:0005524">
    <property type="term" value="F:ATP binding"/>
    <property type="evidence" value="ECO:0007669"/>
    <property type="project" value="UniProtKB-UniRule"/>
</dbReference>
<dbReference type="InterPro" id="IPR018936">
    <property type="entry name" value="PI3/4_kinase_CS"/>
</dbReference>
<dbReference type="CDD" id="cd00896">
    <property type="entry name" value="PI3Kc_III"/>
    <property type="match status" value="1"/>
</dbReference>
<dbReference type="Pfam" id="PF00792">
    <property type="entry name" value="PI3K_C2"/>
    <property type="match status" value="1"/>
</dbReference>
<evidence type="ECO:0000256" key="2">
    <source>
        <dbReference type="ARBA" id="ARBA00012073"/>
    </source>
</evidence>
<dbReference type="PROSITE" id="PS00916">
    <property type="entry name" value="PI3_4_KINASE_2"/>
    <property type="match status" value="1"/>
</dbReference>
<dbReference type="InterPro" id="IPR035892">
    <property type="entry name" value="C2_domain_sf"/>
</dbReference>
<dbReference type="GO" id="GO:0016303">
    <property type="term" value="F:1-phosphatidylinositol-3-kinase activity"/>
    <property type="evidence" value="ECO:0007669"/>
    <property type="project" value="UniProtKB-EC"/>
</dbReference>
<dbReference type="PROSITE" id="PS00915">
    <property type="entry name" value="PI3_4_KINASE_1"/>
    <property type="match status" value="1"/>
</dbReference>
<dbReference type="Gene3D" id="1.25.40.70">
    <property type="entry name" value="Phosphatidylinositol 3-kinase, accessory domain (PIK)"/>
    <property type="match status" value="1"/>
</dbReference>
<dbReference type="InterPro" id="IPR000403">
    <property type="entry name" value="PI3/4_kinase_cat_dom"/>
</dbReference>
<dbReference type="SUPFAM" id="SSF56112">
    <property type="entry name" value="Protein kinase-like (PK-like)"/>
    <property type="match status" value="1"/>
</dbReference>
<feature type="domain" description="PIK helical" evidence="11">
    <location>
        <begin position="339"/>
        <end position="585"/>
    </location>
</feature>
<dbReference type="Gene3D" id="3.30.1010.10">
    <property type="entry name" value="Phosphatidylinositol 3-kinase Catalytic Subunit, Chain A, domain 4"/>
    <property type="match status" value="1"/>
</dbReference>
<evidence type="ECO:0000259" key="11">
    <source>
        <dbReference type="PROSITE" id="PS51545"/>
    </source>
</evidence>
<evidence type="ECO:0000256" key="1">
    <source>
        <dbReference type="ARBA" id="ARBA00004184"/>
    </source>
</evidence>